<feature type="domain" description="C3H1-type" evidence="6">
    <location>
        <begin position="182"/>
        <end position="210"/>
    </location>
</feature>
<keyword evidence="2 4" id="KW-0863">Zinc-finger</keyword>
<dbReference type="VEuPathDB" id="TriTrypDB:TcBrA4_0003930"/>
<dbReference type="SMART" id="SM00356">
    <property type="entry name" value="ZnF_C3H1"/>
    <property type="match status" value="3"/>
</dbReference>
<dbReference type="Pfam" id="PF00642">
    <property type="entry name" value="zf-CCCH"/>
    <property type="match status" value="1"/>
</dbReference>
<dbReference type="VEuPathDB" id="TriTrypDB:Tc_MARK_8510"/>
<dbReference type="Proteomes" id="UP000246078">
    <property type="component" value="Unassembled WGS sequence"/>
</dbReference>
<dbReference type="VEuPathDB" id="TriTrypDB:C3747_7g411"/>
<feature type="compositionally biased region" description="Polar residues" evidence="5">
    <location>
        <begin position="324"/>
        <end position="339"/>
    </location>
</feature>
<reference evidence="7 8" key="1">
    <citation type="journal article" date="2018" name="Microb. Genom.">
        <title>Expanding an expanded genome: long-read sequencing of Trypanosoma cruzi.</title>
        <authorList>
            <person name="Berna L."/>
            <person name="Rodriguez M."/>
            <person name="Chiribao M.L."/>
            <person name="Parodi-Talice A."/>
            <person name="Pita S."/>
            <person name="Rijo G."/>
            <person name="Alvarez-Valin F."/>
            <person name="Robello C."/>
        </authorList>
    </citation>
    <scope>NUCLEOTIDE SEQUENCE [LARGE SCALE GENOMIC DNA]</scope>
    <source>
        <strain evidence="7 8">TCC</strain>
    </source>
</reference>
<dbReference type="PANTHER" id="PTHR37562">
    <property type="entry name" value="C3H1-TYPE DOMAIN-CONTAINING PROTEIN-RELATED"/>
    <property type="match status" value="1"/>
</dbReference>
<feature type="region of interest" description="Disordered" evidence="5">
    <location>
        <begin position="1"/>
        <end position="21"/>
    </location>
</feature>
<dbReference type="VEuPathDB" id="TriTrypDB:ECC02_003877"/>
<dbReference type="VEuPathDB" id="TriTrypDB:TcCLB.506009.10"/>
<dbReference type="OMA" id="NDVWNME"/>
<proteinExistence type="predicted"/>
<dbReference type="VEuPathDB" id="TriTrypDB:BCY84_16172"/>
<dbReference type="InterPro" id="IPR000571">
    <property type="entry name" value="Znf_CCCH"/>
</dbReference>
<feature type="region of interest" description="Disordered" evidence="5">
    <location>
        <begin position="318"/>
        <end position="341"/>
    </location>
</feature>
<feature type="zinc finger region" description="C3H1-type" evidence="4">
    <location>
        <begin position="182"/>
        <end position="210"/>
    </location>
</feature>
<feature type="zinc finger region" description="C3H1-type" evidence="4">
    <location>
        <begin position="91"/>
        <end position="119"/>
    </location>
</feature>
<dbReference type="VEuPathDB" id="TriTrypDB:TcCLB.510295.59"/>
<organism evidence="7 8">
    <name type="scientific">Trypanosoma cruzi</name>
    <dbReference type="NCBI Taxonomy" id="5693"/>
    <lineage>
        <taxon>Eukaryota</taxon>
        <taxon>Discoba</taxon>
        <taxon>Euglenozoa</taxon>
        <taxon>Kinetoplastea</taxon>
        <taxon>Metakinetoplastina</taxon>
        <taxon>Trypanosomatida</taxon>
        <taxon>Trypanosomatidae</taxon>
        <taxon>Trypanosoma</taxon>
        <taxon>Schizotrypanum</taxon>
    </lineage>
</organism>
<dbReference type="GO" id="GO:0008270">
    <property type="term" value="F:zinc ion binding"/>
    <property type="evidence" value="ECO:0007669"/>
    <property type="project" value="UniProtKB-KW"/>
</dbReference>
<sequence>MMRTSPRSIQQPMYRGGQGGFQQQHQNYHQYQHIPGRRNSNLSPVSGGRGGNMGAPLHFDRHHTIRLVCPRSNTVVCTRLNRVLPTLAKAQSGAAVCEDFMYAQSCPYGESCTKVHVPKEHTWTYITPDINRSTGLFEPGFIVHCYGPRMTQYYPIQSEFVLNTRGSREYVKMYNEHGDNFKAKFKLCESMLTRGECSLGEACDDIHAIRNDVWNMESNTTHIAEPELLANYPRLPANITVRAFEQNSKDSFVDYPGDQVLLTLGSRQYLTAFEAEGTIPKKKMQHCAHFRTNHLCRRGESCRFLHVVTDTAGSPVNSIVGEVSPNSTSRGDSPSSDITVNPRVRHNGPWMSGSQVALMVAQRFTGATDAASPKVNQGTVGEPMLSNSGTESNNPVFMAREEHQASGEATPSILPSRMIFPNQATMDMSGKMRMISPTRRNNPYAMYHGEE</sequence>
<evidence type="ECO:0000259" key="6">
    <source>
        <dbReference type="PROSITE" id="PS50103"/>
    </source>
</evidence>
<dbReference type="VEuPathDB" id="TriTrypDB:TCSYLVIO_009973"/>
<protein>
    <recommendedName>
        <fullName evidence="6">C3H1-type domain-containing protein</fullName>
    </recommendedName>
</protein>
<dbReference type="EMBL" id="PRFC01000007">
    <property type="protein sequence ID" value="PWV20160.1"/>
    <property type="molecule type" value="Genomic_DNA"/>
</dbReference>
<dbReference type="VEuPathDB" id="TriTrypDB:TcYC6_0080000"/>
<keyword evidence="1 4" id="KW-0479">Metal-binding</keyword>
<evidence type="ECO:0000313" key="8">
    <source>
        <dbReference type="Proteomes" id="UP000246078"/>
    </source>
</evidence>
<feature type="domain" description="C3H1-type" evidence="6">
    <location>
        <begin position="281"/>
        <end position="309"/>
    </location>
</feature>
<feature type="domain" description="C3H1-type" evidence="6">
    <location>
        <begin position="91"/>
        <end position="119"/>
    </location>
</feature>
<dbReference type="OrthoDB" id="239531at2759"/>
<evidence type="ECO:0000313" key="7">
    <source>
        <dbReference type="EMBL" id="PWV20160.1"/>
    </source>
</evidence>
<evidence type="ECO:0000256" key="1">
    <source>
        <dbReference type="ARBA" id="ARBA00022723"/>
    </source>
</evidence>
<evidence type="ECO:0000256" key="3">
    <source>
        <dbReference type="ARBA" id="ARBA00022833"/>
    </source>
</evidence>
<gene>
    <name evidence="7" type="ORF">C3747_7g411</name>
</gene>
<dbReference type="VEuPathDB" id="TriTrypDB:C4B63_13g208"/>
<comment type="caution">
    <text evidence="7">The sequence shown here is derived from an EMBL/GenBank/DDBJ whole genome shotgun (WGS) entry which is preliminary data.</text>
</comment>
<evidence type="ECO:0000256" key="2">
    <source>
        <dbReference type="ARBA" id="ARBA00022771"/>
    </source>
</evidence>
<dbReference type="VEuPathDB" id="TriTrypDB:TcCL_NonESM08478"/>
<keyword evidence="3 4" id="KW-0862">Zinc</keyword>
<name>A0A2V2XI17_TRYCR</name>
<dbReference type="AlphaFoldDB" id="A0A2V2XI17"/>
<dbReference type="SUPFAM" id="SSF90229">
    <property type="entry name" value="CCCH zinc finger"/>
    <property type="match status" value="1"/>
</dbReference>
<dbReference type="PANTHER" id="PTHR37562:SF2">
    <property type="entry name" value="C3H1-TYPE DOMAIN-CONTAINING PROTEIN"/>
    <property type="match status" value="1"/>
</dbReference>
<dbReference type="PROSITE" id="PS50103">
    <property type="entry name" value="ZF_C3H1"/>
    <property type="match status" value="3"/>
</dbReference>
<accession>A0A2V2XI17</accession>
<dbReference type="InterPro" id="IPR036855">
    <property type="entry name" value="Znf_CCCH_sf"/>
</dbReference>
<feature type="compositionally biased region" description="Polar residues" evidence="5">
    <location>
        <begin position="1"/>
        <end position="11"/>
    </location>
</feature>
<dbReference type="VEuPathDB" id="TriTrypDB:TcCLB.510297.10"/>
<evidence type="ECO:0000256" key="4">
    <source>
        <dbReference type="PROSITE-ProRule" id="PRU00723"/>
    </source>
</evidence>
<dbReference type="VEuPathDB" id="TriTrypDB:TCDM_01172"/>
<dbReference type="Gene3D" id="4.10.1000.10">
    <property type="entry name" value="Zinc finger, CCCH-type"/>
    <property type="match status" value="1"/>
</dbReference>
<dbReference type="VEuPathDB" id="TriTrypDB:TcG_02474"/>
<feature type="zinc finger region" description="C3H1-type" evidence="4">
    <location>
        <begin position="281"/>
        <end position="309"/>
    </location>
</feature>
<evidence type="ECO:0000256" key="5">
    <source>
        <dbReference type="SAM" id="MobiDB-lite"/>
    </source>
</evidence>